<proteinExistence type="inferred from homology"/>
<keyword evidence="7" id="KW-0028">Amino-acid biosynthesis</keyword>
<name>A0A2P6QGX8_ROSCH</name>
<comment type="caution">
    <text evidence="15">The sequence shown here is derived from an EMBL/GenBank/DDBJ whole genome shotgun (WGS) entry which is preliminary data.</text>
</comment>
<evidence type="ECO:0000256" key="3">
    <source>
        <dbReference type="ARBA" id="ARBA00007769"/>
    </source>
</evidence>
<keyword evidence="9" id="KW-0460">Magnesium</keyword>
<evidence type="ECO:0000313" key="15">
    <source>
        <dbReference type="EMBL" id="PRQ33435.1"/>
    </source>
</evidence>
<dbReference type="GO" id="GO:0003862">
    <property type="term" value="F:3-isopropylmalate dehydrogenase activity"/>
    <property type="evidence" value="ECO:0007669"/>
    <property type="project" value="UniProtKB-EC"/>
</dbReference>
<accession>A0A2P6QGX8</accession>
<keyword evidence="12" id="KW-0100">Branched-chain amino acid biosynthesis</keyword>
<dbReference type="InterPro" id="IPR004429">
    <property type="entry name" value="Isopropylmalate_DH"/>
</dbReference>
<comment type="similarity">
    <text evidence="3">Belongs to the isocitrate and isopropylmalate dehydrogenases family.</text>
</comment>
<evidence type="ECO:0000256" key="8">
    <source>
        <dbReference type="ARBA" id="ARBA00022723"/>
    </source>
</evidence>
<dbReference type="Pfam" id="PF00180">
    <property type="entry name" value="Iso_dh"/>
    <property type="match status" value="1"/>
</dbReference>
<dbReference type="Proteomes" id="UP000238479">
    <property type="component" value="Chromosome 5"/>
</dbReference>
<evidence type="ECO:0000256" key="12">
    <source>
        <dbReference type="ARBA" id="ARBA00023304"/>
    </source>
</evidence>
<dbReference type="STRING" id="74649.A0A2P6QGX8"/>
<keyword evidence="6" id="KW-0432">Leucine biosynthesis</keyword>
<evidence type="ECO:0000256" key="13">
    <source>
        <dbReference type="SAM" id="MobiDB-lite"/>
    </source>
</evidence>
<evidence type="ECO:0000256" key="9">
    <source>
        <dbReference type="ARBA" id="ARBA00022842"/>
    </source>
</evidence>
<dbReference type="GO" id="GO:0051287">
    <property type="term" value="F:NAD binding"/>
    <property type="evidence" value="ECO:0007669"/>
    <property type="project" value="InterPro"/>
</dbReference>
<evidence type="ECO:0000256" key="11">
    <source>
        <dbReference type="ARBA" id="ARBA00023027"/>
    </source>
</evidence>
<dbReference type="SUPFAM" id="SSF53659">
    <property type="entry name" value="Isocitrate/Isopropylmalate dehydrogenase-like"/>
    <property type="match status" value="1"/>
</dbReference>
<dbReference type="PROSITE" id="PS00470">
    <property type="entry name" value="IDH_IMDH"/>
    <property type="match status" value="1"/>
</dbReference>
<organism evidence="15 16">
    <name type="scientific">Rosa chinensis</name>
    <name type="common">China rose</name>
    <dbReference type="NCBI Taxonomy" id="74649"/>
    <lineage>
        <taxon>Eukaryota</taxon>
        <taxon>Viridiplantae</taxon>
        <taxon>Streptophyta</taxon>
        <taxon>Embryophyta</taxon>
        <taxon>Tracheophyta</taxon>
        <taxon>Spermatophyta</taxon>
        <taxon>Magnoliopsida</taxon>
        <taxon>eudicotyledons</taxon>
        <taxon>Gunneridae</taxon>
        <taxon>Pentapetalae</taxon>
        <taxon>rosids</taxon>
        <taxon>fabids</taxon>
        <taxon>Rosales</taxon>
        <taxon>Rosaceae</taxon>
        <taxon>Rosoideae</taxon>
        <taxon>Rosoideae incertae sedis</taxon>
        <taxon>Rosa</taxon>
    </lineage>
</organism>
<evidence type="ECO:0000256" key="10">
    <source>
        <dbReference type="ARBA" id="ARBA00023002"/>
    </source>
</evidence>
<evidence type="ECO:0000256" key="7">
    <source>
        <dbReference type="ARBA" id="ARBA00022605"/>
    </source>
</evidence>
<dbReference type="InterPro" id="IPR024084">
    <property type="entry name" value="IsoPropMal-DH-like_dom"/>
</dbReference>
<gene>
    <name evidence="15" type="ORF">RchiOBHm_Chr5g0057581</name>
</gene>
<dbReference type="AlphaFoldDB" id="A0A2P6QGX8"/>
<dbReference type="GO" id="GO:0000287">
    <property type="term" value="F:magnesium ion binding"/>
    <property type="evidence" value="ECO:0007669"/>
    <property type="project" value="InterPro"/>
</dbReference>
<keyword evidence="16" id="KW-1185">Reference proteome</keyword>
<reference evidence="15 16" key="1">
    <citation type="journal article" date="2018" name="Nat. Genet.">
        <title>The Rosa genome provides new insights in the design of modern roses.</title>
        <authorList>
            <person name="Bendahmane M."/>
        </authorList>
    </citation>
    <scope>NUCLEOTIDE SEQUENCE [LARGE SCALE GENOMIC DNA]</scope>
    <source>
        <strain evidence="16">cv. Old Blush</strain>
    </source>
</reference>
<dbReference type="EC" id="1.1.1.85" evidence="5"/>
<comment type="cofactor">
    <cofactor evidence="2">
        <name>Mg(2+)</name>
        <dbReference type="ChEBI" id="CHEBI:18420"/>
    </cofactor>
</comment>
<dbReference type="Gene3D" id="3.40.718.10">
    <property type="entry name" value="Isopropylmalate Dehydrogenase"/>
    <property type="match status" value="1"/>
</dbReference>
<evidence type="ECO:0000256" key="4">
    <source>
        <dbReference type="ARBA" id="ARBA00011738"/>
    </source>
</evidence>
<dbReference type="EMBL" id="PDCK01000043">
    <property type="protein sequence ID" value="PRQ33435.1"/>
    <property type="molecule type" value="Genomic_DNA"/>
</dbReference>
<evidence type="ECO:0000256" key="6">
    <source>
        <dbReference type="ARBA" id="ARBA00022430"/>
    </source>
</evidence>
<evidence type="ECO:0000259" key="14">
    <source>
        <dbReference type="Pfam" id="PF00180"/>
    </source>
</evidence>
<protein>
    <recommendedName>
        <fullName evidence="5">3-isopropylmalate dehydrogenase</fullName>
        <ecNumber evidence="5">1.1.1.85</ecNumber>
    </recommendedName>
</protein>
<dbReference type="Gramene" id="PRQ33435">
    <property type="protein sequence ID" value="PRQ33435"/>
    <property type="gene ID" value="RchiOBHm_Chr5g0057581"/>
</dbReference>
<keyword evidence="8" id="KW-0479">Metal-binding</keyword>
<feature type="domain" description="Isopropylmalate dehydrogenase-like" evidence="14">
    <location>
        <begin position="125"/>
        <end position="160"/>
    </location>
</feature>
<sequence length="165" mass="18428">MTPLSTDFVDQSFSYLLNGYPSTTYYYRGYDGTGDWDEYWGYMNPEGVDMTSVRVYGDNGSLMYHHGYGYALYRPYSPAASPASSMGNDGQHRPVANTPITSSNSNGNRIPSLRNQNYRPNSHFMFDTIVTNNIFGDILSDEASMITGSIGMLPSTSLGEPLQYW</sequence>
<keyword evidence="11" id="KW-0520">NAD</keyword>
<dbReference type="PANTHER" id="PTHR42979">
    <property type="entry name" value="3-ISOPROPYLMALATE DEHYDROGENASE"/>
    <property type="match status" value="1"/>
</dbReference>
<dbReference type="GO" id="GO:0009098">
    <property type="term" value="P:L-leucine biosynthetic process"/>
    <property type="evidence" value="ECO:0007669"/>
    <property type="project" value="UniProtKB-KW"/>
</dbReference>
<comment type="cofactor">
    <cofactor evidence="1">
        <name>Mn(2+)</name>
        <dbReference type="ChEBI" id="CHEBI:29035"/>
    </cofactor>
</comment>
<comment type="subunit">
    <text evidence="4">Homodimer.</text>
</comment>
<keyword evidence="10 15" id="KW-0560">Oxidoreductase</keyword>
<evidence type="ECO:0000256" key="5">
    <source>
        <dbReference type="ARBA" id="ARBA00013101"/>
    </source>
</evidence>
<evidence type="ECO:0000256" key="1">
    <source>
        <dbReference type="ARBA" id="ARBA00001936"/>
    </source>
</evidence>
<dbReference type="InterPro" id="IPR019818">
    <property type="entry name" value="IsoCit/isopropylmalate_DH_CS"/>
</dbReference>
<feature type="region of interest" description="Disordered" evidence="13">
    <location>
        <begin position="83"/>
        <end position="114"/>
    </location>
</feature>
<dbReference type="PANTHER" id="PTHR42979:SF1">
    <property type="entry name" value="3-ISOPROPYLMALATE DEHYDROGENASE"/>
    <property type="match status" value="1"/>
</dbReference>
<evidence type="ECO:0000256" key="2">
    <source>
        <dbReference type="ARBA" id="ARBA00001946"/>
    </source>
</evidence>
<feature type="compositionally biased region" description="Polar residues" evidence="13">
    <location>
        <begin position="98"/>
        <end position="114"/>
    </location>
</feature>
<evidence type="ECO:0000313" key="16">
    <source>
        <dbReference type="Proteomes" id="UP000238479"/>
    </source>
</evidence>